<keyword evidence="10" id="KW-1185">Reference proteome</keyword>
<evidence type="ECO:0000256" key="4">
    <source>
        <dbReference type="ARBA" id="ARBA00022692"/>
    </source>
</evidence>
<sequence>MPPLSRAERLDRLPFTPLHRRLLVVAGAGWAMDAMDVGLISFIMAALAKQWQLDGGTVAWIGSVGFIGMAIGASLGGSVADRVGRRFVFAATLLVYGVATGAAAFSWSVASLLAFRFLIGFGLGAELPVASTLVSEFAPSRIRGRIVVLLEAFWAFGWILAALIGTYVIPRSENGWRWAFALGAIPALYSSVVRRALPESVRFLETKGRVDEAEQVVRRFEAQAGVASPRDAPPPEPVAAPAGVGLAELWRGGLARRTLALWMIWFGINFAYYGAFIWIPTLLTQRGFSLVKSFEYTLIITLAQLPGYAVSAYLIEKWGRRPTLAAFLAGSVGAALLFARADGRDAVLVAGCLLSFFNLGAWGAVYAATPEVYPTAVRATGAGWAAGFGRIASILAPLAVPPLMAAGGTEAVFGTFAAFFGLAIIGAALLPEWRGRQLDDAVAGAAG</sequence>
<dbReference type="Pfam" id="PF00083">
    <property type="entry name" value="Sugar_tr"/>
    <property type="match status" value="1"/>
</dbReference>
<dbReference type="InterPro" id="IPR020846">
    <property type="entry name" value="MFS_dom"/>
</dbReference>
<dbReference type="PROSITE" id="PS00217">
    <property type="entry name" value="SUGAR_TRANSPORT_2"/>
    <property type="match status" value="1"/>
</dbReference>
<feature type="transmembrane region" description="Helical" evidence="7">
    <location>
        <begin position="412"/>
        <end position="430"/>
    </location>
</feature>
<dbReference type="SUPFAM" id="SSF103473">
    <property type="entry name" value="MFS general substrate transporter"/>
    <property type="match status" value="1"/>
</dbReference>
<dbReference type="PROSITE" id="PS50850">
    <property type="entry name" value="MFS"/>
    <property type="match status" value="1"/>
</dbReference>
<reference evidence="9 10" key="1">
    <citation type="submission" date="2020-08" db="EMBL/GenBank/DDBJ databases">
        <title>Genomic Encyclopedia of Type Strains, Phase IV (KMG-IV): sequencing the most valuable type-strain genomes for metagenomic binning, comparative biology and taxonomic classification.</title>
        <authorList>
            <person name="Goeker M."/>
        </authorList>
    </citation>
    <scope>NUCLEOTIDE SEQUENCE [LARGE SCALE GENOMIC DNA]</scope>
    <source>
        <strain evidence="9 10">DSM 29007</strain>
    </source>
</reference>
<dbReference type="CDD" id="cd17316">
    <property type="entry name" value="MFS_SV2_like"/>
    <property type="match status" value="1"/>
</dbReference>
<dbReference type="AlphaFoldDB" id="A0A841H3R4"/>
<accession>A0A841H3R4</accession>
<dbReference type="InterPro" id="IPR005829">
    <property type="entry name" value="Sugar_transporter_CS"/>
</dbReference>
<evidence type="ECO:0000313" key="9">
    <source>
        <dbReference type="EMBL" id="MBB6072592.1"/>
    </source>
</evidence>
<dbReference type="PANTHER" id="PTHR23511">
    <property type="entry name" value="SYNAPTIC VESICLE GLYCOPROTEIN 2"/>
    <property type="match status" value="1"/>
</dbReference>
<feature type="transmembrane region" description="Helical" evidence="7">
    <location>
        <begin position="347"/>
        <end position="369"/>
    </location>
</feature>
<feature type="transmembrane region" description="Helical" evidence="7">
    <location>
        <begin position="21"/>
        <end position="47"/>
    </location>
</feature>
<dbReference type="InterPro" id="IPR005828">
    <property type="entry name" value="MFS_sugar_transport-like"/>
</dbReference>
<feature type="transmembrane region" description="Helical" evidence="7">
    <location>
        <begin position="259"/>
        <end position="279"/>
    </location>
</feature>
<dbReference type="EMBL" id="JACHIA010000016">
    <property type="protein sequence ID" value="MBB6072592.1"/>
    <property type="molecule type" value="Genomic_DNA"/>
</dbReference>
<comment type="similarity">
    <text evidence="2">Belongs to the major facilitator superfamily. Sugar transporter (TC 2.A.1.1) family.</text>
</comment>
<evidence type="ECO:0000259" key="8">
    <source>
        <dbReference type="PROSITE" id="PS50850"/>
    </source>
</evidence>
<dbReference type="GO" id="GO:0022857">
    <property type="term" value="F:transmembrane transporter activity"/>
    <property type="evidence" value="ECO:0007669"/>
    <property type="project" value="InterPro"/>
</dbReference>
<evidence type="ECO:0000256" key="7">
    <source>
        <dbReference type="SAM" id="Phobius"/>
    </source>
</evidence>
<gene>
    <name evidence="9" type="ORF">HNQ61_004255</name>
</gene>
<dbReference type="Gene3D" id="1.20.1250.20">
    <property type="entry name" value="MFS general substrate transporter like domains"/>
    <property type="match status" value="1"/>
</dbReference>
<dbReference type="Proteomes" id="UP000582837">
    <property type="component" value="Unassembled WGS sequence"/>
</dbReference>
<comment type="subcellular location">
    <subcellularLocation>
        <location evidence="1">Membrane</location>
        <topology evidence="1">Multi-pass membrane protein</topology>
    </subcellularLocation>
</comment>
<feature type="transmembrane region" description="Helical" evidence="7">
    <location>
        <begin position="87"/>
        <end position="107"/>
    </location>
</feature>
<dbReference type="GO" id="GO:0016020">
    <property type="term" value="C:membrane"/>
    <property type="evidence" value="ECO:0007669"/>
    <property type="project" value="UniProtKB-SubCell"/>
</dbReference>
<feature type="transmembrane region" description="Helical" evidence="7">
    <location>
        <begin position="113"/>
        <end position="134"/>
    </location>
</feature>
<evidence type="ECO:0000256" key="2">
    <source>
        <dbReference type="ARBA" id="ARBA00010992"/>
    </source>
</evidence>
<organism evidence="9 10">
    <name type="scientific">Longimicrobium terrae</name>
    <dbReference type="NCBI Taxonomy" id="1639882"/>
    <lineage>
        <taxon>Bacteria</taxon>
        <taxon>Pseudomonadati</taxon>
        <taxon>Gemmatimonadota</taxon>
        <taxon>Longimicrobiia</taxon>
        <taxon>Longimicrobiales</taxon>
        <taxon>Longimicrobiaceae</taxon>
        <taxon>Longimicrobium</taxon>
    </lineage>
</organism>
<evidence type="ECO:0000256" key="1">
    <source>
        <dbReference type="ARBA" id="ARBA00004141"/>
    </source>
</evidence>
<proteinExistence type="inferred from homology"/>
<evidence type="ECO:0000256" key="6">
    <source>
        <dbReference type="ARBA" id="ARBA00023136"/>
    </source>
</evidence>
<name>A0A841H3R4_9BACT</name>
<keyword evidence="6 7" id="KW-0472">Membrane</keyword>
<keyword evidence="3" id="KW-0813">Transport</keyword>
<dbReference type="RefSeq" id="WP_170032725.1">
    <property type="nucleotide sequence ID" value="NZ_JABDTL010000001.1"/>
</dbReference>
<dbReference type="PROSITE" id="PS00216">
    <property type="entry name" value="SUGAR_TRANSPORT_1"/>
    <property type="match status" value="1"/>
</dbReference>
<protein>
    <submittedName>
        <fullName evidence="9">Putative MFS transporter</fullName>
    </submittedName>
</protein>
<feature type="transmembrane region" description="Helical" evidence="7">
    <location>
        <begin position="294"/>
        <end position="315"/>
    </location>
</feature>
<feature type="transmembrane region" description="Helical" evidence="7">
    <location>
        <begin position="59"/>
        <end position="80"/>
    </location>
</feature>
<evidence type="ECO:0000256" key="5">
    <source>
        <dbReference type="ARBA" id="ARBA00022989"/>
    </source>
</evidence>
<dbReference type="InterPro" id="IPR036259">
    <property type="entry name" value="MFS_trans_sf"/>
</dbReference>
<feature type="transmembrane region" description="Helical" evidence="7">
    <location>
        <begin position="381"/>
        <end position="400"/>
    </location>
</feature>
<dbReference type="PANTHER" id="PTHR23511:SF34">
    <property type="entry name" value="SYNAPTIC VESICLE GLYCOPROTEIN 2"/>
    <property type="match status" value="1"/>
</dbReference>
<feature type="transmembrane region" description="Helical" evidence="7">
    <location>
        <begin position="146"/>
        <end position="169"/>
    </location>
</feature>
<evidence type="ECO:0000313" key="10">
    <source>
        <dbReference type="Proteomes" id="UP000582837"/>
    </source>
</evidence>
<keyword evidence="4 7" id="KW-0812">Transmembrane</keyword>
<keyword evidence="5 7" id="KW-1133">Transmembrane helix</keyword>
<feature type="transmembrane region" description="Helical" evidence="7">
    <location>
        <begin position="322"/>
        <end position="341"/>
    </location>
</feature>
<feature type="domain" description="Major facilitator superfamily (MFS) profile" evidence="8">
    <location>
        <begin position="22"/>
        <end position="435"/>
    </location>
</feature>
<feature type="transmembrane region" description="Helical" evidence="7">
    <location>
        <begin position="175"/>
        <end position="193"/>
    </location>
</feature>
<evidence type="ECO:0000256" key="3">
    <source>
        <dbReference type="ARBA" id="ARBA00022448"/>
    </source>
</evidence>
<comment type="caution">
    <text evidence="9">The sequence shown here is derived from an EMBL/GenBank/DDBJ whole genome shotgun (WGS) entry which is preliminary data.</text>
</comment>